<keyword evidence="4" id="KW-1185">Reference proteome</keyword>
<dbReference type="SUPFAM" id="SSF57756">
    <property type="entry name" value="Retrovirus zinc finger-like domains"/>
    <property type="match status" value="1"/>
</dbReference>
<dbReference type="PANTHER" id="PTHR22639">
    <property type="entry name" value="GAG-RELATED PROTEIN"/>
    <property type="match status" value="1"/>
</dbReference>
<feature type="domain" description="CCHC-type" evidence="2">
    <location>
        <begin position="238"/>
        <end position="254"/>
    </location>
</feature>
<dbReference type="Gene3D" id="4.10.60.10">
    <property type="entry name" value="Zinc finger, CCHC-type"/>
    <property type="match status" value="1"/>
</dbReference>
<evidence type="ECO:0000256" key="1">
    <source>
        <dbReference type="SAM" id="MobiDB-lite"/>
    </source>
</evidence>
<dbReference type="Pfam" id="PF23058">
    <property type="entry name" value="RBD_ZCCHC3_2nd"/>
    <property type="match status" value="1"/>
</dbReference>
<feature type="region of interest" description="Disordered" evidence="1">
    <location>
        <begin position="390"/>
        <end position="442"/>
    </location>
</feature>
<feature type="domain" description="CCHC-type" evidence="2">
    <location>
        <begin position="219"/>
        <end position="235"/>
    </location>
</feature>
<dbReference type="InterPro" id="IPR036875">
    <property type="entry name" value="Znf_CCHC_sf"/>
</dbReference>
<comment type="caution">
    <text evidence="3">The sequence shown here is derived from an EMBL/GenBank/DDBJ whole genome shotgun (WGS) entry which is preliminary data.</text>
</comment>
<dbReference type="GO" id="GO:0002218">
    <property type="term" value="P:activation of innate immune response"/>
    <property type="evidence" value="ECO:0007669"/>
    <property type="project" value="InterPro"/>
</dbReference>
<feature type="region of interest" description="Disordered" evidence="1">
    <location>
        <begin position="458"/>
        <end position="479"/>
    </location>
</feature>
<dbReference type="PANTHER" id="PTHR22639:SF3">
    <property type="entry name" value="ZINC FINGER CCHC DOMAIN-CONTAINING PROTEIN 3"/>
    <property type="match status" value="1"/>
</dbReference>
<dbReference type="GO" id="GO:0003690">
    <property type="term" value="F:double-stranded DNA binding"/>
    <property type="evidence" value="ECO:0007669"/>
    <property type="project" value="InterPro"/>
</dbReference>
<dbReference type="InterPro" id="IPR001878">
    <property type="entry name" value="Znf_CCHC"/>
</dbReference>
<accession>A0AA47M6L7</accession>
<feature type="compositionally biased region" description="Basic and acidic residues" evidence="1">
    <location>
        <begin position="458"/>
        <end position="468"/>
    </location>
</feature>
<sequence length="479" mass="53334">MGQCIADKASSQAKPAMASSNGPAVAMASQQNRRNAVRFNLLEDLEMDRLQFSRQVLQKDLQVSTNELDYMFPFPGKKVFEVVFTTVQTFELCLQRFEEKKRSAPSFKKITMIPLVERDVKTVNLMILSEKVRNQDVWTWLSRFCDVTNGMEVKDIDGVKTGTRRFQVRLRWAEGAVQHIPNTIQLGAFRGSAFYPGQPKQCRRCGSLDHLAASCTSKNCKRCKGSDHNTDQCTTPLECSLCSSTGHRFKDCPKAYSNRVKLHTITNHLPMNQGSKEDQPVHQGPLAPQGSDAVAPDNGPILDWAADPILDEDEGSTGIDTSLAPATDLQPAEQAESTSRPERCIQQRKSPATLQEAGDMLESLLENLPDPEMPVEKGNLLLEALETPPAIPLFESPPEDQPAHSKKRQMNSPSSGEPSLLMIPTYPGTQWSSSLGKNPPFLKDDQVEAFTSVTHIRETHNAELDVRPKQPKKIRKDLK</sequence>
<proteinExistence type="predicted"/>
<feature type="domain" description="CCHC-type" evidence="2">
    <location>
        <begin position="201"/>
        <end position="217"/>
    </location>
</feature>
<feature type="compositionally biased region" description="Polar residues" evidence="1">
    <location>
        <begin position="9"/>
        <end position="29"/>
    </location>
</feature>
<feature type="region of interest" description="Disordered" evidence="1">
    <location>
        <begin position="270"/>
        <end position="353"/>
    </location>
</feature>
<evidence type="ECO:0000313" key="4">
    <source>
        <dbReference type="Proteomes" id="UP001174136"/>
    </source>
</evidence>
<feature type="compositionally biased region" description="Basic residues" evidence="1">
    <location>
        <begin position="469"/>
        <end position="479"/>
    </location>
</feature>
<dbReference type="InterPro" id="IPR057810">
    <property type="entry name" value="RBD_ZCCHC3_1st"/>
</dbReference>
<feature type="region of interest" description="Disordered" evidence="1">
    <location>
        <begin position="1"/>
        <end position="29"/>
    </location>
</feature>
<dbReference type="EMBL" id="JAOPHQ010005693">
    <property type="protein sequence ID" value="KAK0134618.1"/>
    <property type="molecule type" value="Genomic_DNA"/>
</dbReference>
<dbReference type="Proteomes" id="UP001174136">
    <property type="component" value="Unassembled WGS sequence"/>
</dbReference>
<dbReference type="AlphaFoldDB" id="A0AA47M6L7"/>
<dbReference type="SMART" id="SM00343">
    <property type="entry name" value="ZnF_C2HC"/>
    <property type="match status" value="3"/>
</dbReference>
<dbReference type="GO" id="GO:0003723">
    <property type="term" value="F:RNA binding"/>
    <property type="evidence" value="ECO:0007669"/>
    <property type="project" value="InterPro"/>
</dbReference>
<organism evidence="3 4">
    <name type="scientific">Merluccius polli</name>
    <name type="common">Benguela hake</name>
    <name type="synonym">Merluccius cadenati</name>
    <dbReference type="NCBI Taxonomy" id="89951"/>
    <lineage>
        <taxon>Eukaryota</taxon>
        <taxon>Metazoa</taxon>
        <taxon>Chordata</taxon>
        <taxon>Craniata</taxon>
        <taxon>Vertebrata</taxon>
        <taxon>Euteleostomi</taxon>
        <taxon>Actinopterygii</taxon>
        <taxon>Neopterygii</taxon>
        <taxon>Teleostei</taxon>
        <taxon>Neoteleostei</taxon>
        <taxon>Acanthomorphata</taxon>
        <taxon>Zeiogadaria</taxon>
        <taxon>Gadariae</taxon>
        <taxon>Gadiformes</taxon>
        <taxon>Gadoidei</taxon>
        <taxon>Merlucciidae</taxon>
        <taxon>Merluccius</taxon>
    </lineage>
</organism>
<reference evidence="3" key="1">
    <citation type="journal article" date="2023" name="Front. Mar. Sci.">
        <title>A new Merluccius polli reference genome to investigate the effects of global change in West African waters.</title>
        <authorList>
            <person name="Mateo J.L."/>
            <person name="Blanco-Fernandez C."/>
            <person name="Garcia-Vazquez E."/>
            <person name="Machado-Schiaffino G."/>
        </authorList>
    </citation>
    <scope>NUCLEOTIDE SEQUENCE</scope>
    <source>
        <strain evidence="3">C29</strain>
        <tissue evidence="3">Fin</tissue>
    </source>
</reference>
<dbReference type="GO" id="GO:0008270">
    <property type="term" value="F:zinc ion binding"/>
    <property type="evidence" value="ECO:0007669"/>
    <property type="project" value="InterPro"/>
</dbReference>
<gene>
    <name evidence="3" type="primary">ZCCHC3_13</name>
    <name evidence="3" type="ORF">N1851_029740</name>
</gene>
<name>A0AA47M6L7_MERPO</name>
<dbReference type="InterPro" id="IPR057811">
    <property type="entry name" value="RBD_ZCCHC3_2nd"/>
</dbReference>
<dbReference type="Pfam" id="PF23057">
    <property type="entry name" value="RBD_ZCCHC3_1st"/>
    <property type="match status" value="1"/>
</dbReference>
<dbReference type="InterPro" id="IPR042509">
    <property type="entry name" value="ZCCHC3"/>
</dbReference>
<feature type="compositionally biased region" description="Polar residues" evidence="1">
    <location>
        <begin position="427"/>
        <end position="436"/>
    </location>
</feature>
<evidence type="ECO:0000259" key="2">
    <source>
        <dbReference type="SMART" id="SM00343"/>
    </source>
</evidence>
<evidence type="ECO:0000313" key="3">
    <source>
        <dbReference type="EMBL" id="KAK0134618.1"/>
    </source>
</evidence>
<protein>
    <submittedName>
        <fullName evidence="3">Zinc finger CCHC domain-containing protein 3</fullName>
    </submittedName>
</protein>